<dbReference type="Pfam" id="PF14279">
    <property type="entry name" value="HNH_5"/>
    <property type="match status" value="1"/>
</dbReference>
<proteinExistence type="predicted"/>
<organism evidence="2">
    <name type="scientific">viral metagenome</name>
    <dbReference type="NCBI Taxonomy" id="1070528"/>
    <lineage>
        <taxon>unclassified sequences</taxon>
        <taxon>metagenomes</taxon>
        <taxon>organismal metagenomes</taxon>
    </lineage>
</organism>
<feature type="domain" description="HNH nuclease" evidence="1">
    <location>
        <begin position="137"/>
        <end position="194"/>
    </location>
</feature>
<dbReference type="EMBL" id="MN739626">
    <property type="protein sequence ID" value="QHT16476.1"/>
    <property type="molecule type" value="Genomic_DNA"/>
</dbReference>
<reference evidence="2" key="1">
    <citation type="journal article" date="2020" name="Nature">
        <title>Giant virus diversity and host interactions through global metagenomics.</title>
        <authorList>
            <person name="Schulz F."/>
            <person name="Roux S."/>
            <person name="Paez-Espino D."/>
            <person name="Jungbluth S."/>
            <person name="Walsh D.A."/>
            <person name="Denef V.J."/>
            <person name="McMahon K.D."/>
            <person name="Konstantinidis K.T."/>
            <person name="Eloe-Fadrosh E.A."/>
            <person name="Kyrpides N.C."/>
            <person name="Woyke T."/>
        </authorList>
    </citation>
    <scope>NUCLEOTIDE SEQUENCE</scope>
    <source>
        <strain evidence="2">GVMAG-M-3300023174-189</strain>
    </source>
</reference>
<evidence type="ECO:0000259" key="1">
    <source>
        <dbReference type="SMART" id="SM00507"/>
    </source>
</evidence>
<dbReference type="Gene3D" id="1.10.30.50">
    <property type="match status" value="1"/>
</dbReference>
<evidence type="ECO:0000313" key="2">
    <source>
        <dbReference type="EMBL" id="QHT16476.1"/>
    </source>
</evidence>
<dbReference type="InterPro" id="IPR029471">
    <property type="entry name" value="HNH_5"/>
</dbReference>
<dbReference type="SMART" id="SM00507">
    <property type="entry name" value="HNHc"/>
    <property type="match status" value="1"/>
</dbReference>
<dbReference type="AlphaFoldDB" id="A0A6C0DHN5"/>
<protein>
    <recommendedName>
        <fullName evidence="1">HNH nuclease domain-containing protein</fullName>
    </recommendedName>
</protein>
<dbReference type="InterPro" id="IPR003615">
    <property type="entry name" value="HNH_nuc"/>
</dbReference>
<accession>A0A6C0DHN5</accession>
<dbReference type="CDD" id="cd00085">
    <property type="entry name" value="HNHc"/>
    <property type="match status" value="1"/>
</dbReference>
<sequence length="217" mass="24879">MSIVSKTKAWKLSSKFDDTDPEAKILESELLLTVKKSTLYAQLPVSKFPREDGYIMGVKLKKESDVITENTPVVSLHMDDLEIPEKELIEASEPDESFNQMKEHARLANSKVAEYYKLLGRANLKAIKKEVFTDWFKNSIWRKINGSLEKCICPVCSLNLISNESFSAGHILPESKGGMMCIENIMPICPECNSQMGSRHLYWFAWHYYGKVMWPVY</sequence>
<name>A0A6C0DHN5_9ZZZZ</name>